<accession>A0AAV4CLU5</accession>
<gene>
    <name evidence="1" type="ORF">PoB_005879400</name>
</gene>
<organism evidence="1 2">
    <name type="scientific">Plakobranchus ocellatus</name>
    <dbReference type="NCBI Taxonomy" id="259542"/>
    <lineage>
        <taxon>Eukaryota</taxon>
        <taxon>Metazoa</taxon>
        <taxon>Spiralia</taxon>
        <taxon>Lophotrochozoa</taxon>
        <taxon>Mollusca</taxon>
        <taxon>Gastropoda</taxon>
        <taxon>Heterobranchia</taxon>
        <taxon>Euthyneura</taxon>
        <taxon>Panpulmonata</taxon>
        <taxon>Sacoglossa</taxon>
        <taxon>Placobranchoidea</taxon>
        <taxon>Plakobranchidae</taxon>
        <taxon>Plakobranchus</taxon>
    </lineage>
</organism>
<comment type="caution">
    <text evidence="1">The sequence shown here is derived from an EMBL/GenBank/DDBJ whole genome shotgun (WGS) entry which is preliminary data.</text>
</comment>
<name>A0AAV4CLU5_9GAST</name>
<sequence>MYALKLDTYSGQWANKGENRNIFSALNTLWLWNFCSRLTALLVICDLRLLGPLQAVWNDRLEFAIEMFFPQQSGLRLSSPPAGQGADVEARARDRIVPADFRVDSLATVPPTPQRKR</sequence>
<reference evidence="1 2" key="1">
    <citation type="journal article" date="2021" name="Elife">
        <title>Chloroplast acquisition without the gene transfer in kleptoplastic sea slugs, Plakobranchus ocellatus.</title>
        <authorList>
            <person name="Maeda T."/>
            <person name="Takahashi S."/>
            <person name="Yoshida T."/>
            <person name="Shimamura S."/>
            <person name="Takaki Y."/>
            <person name="Nagai Y."/>
            <person name="Toyoda A."/>
            <person name="Suzuki Y."/>
            <person name="Arimoto A."/>
            <person name="Ishii H."/>
            <person name="Satoh N."/>
            <person name="Nishiyama T."/>
            <person name="Hasebe M."/>
            <person name="Maruyama T."/>
            <person name="Minagawa J."/>
            <person name="Obokata J."/>
            <person name="Shigenobu S."/>
        </authorList>
    </citation>
    <scope>NUCLEOTIDE SEQUENCE [LARGE SCALE GENOMIC DNA]</scope>
</reference>
<evidence type="ECO:0000313" key="1">
    <source>
        <dbReference type="EMBL" id="GFO32289.1"/>
    </source>
</evidence>
<protein>
    <submittedName>
        <fullName evidence="1">Uncharacterized protein</fullName>
    </submittedName>
</protein>
<keyword evidence="2" id="KW-1185">Reference proteome</keyword>
<dbReference type="EMBL" id="BLXT01006579">
    <property type="protein sequence ID" value="GFO32289.1"/>
    <property type="molecule type" value="Genomic_DNA"/>
</dbReference>
<dbReference type="Proteomes" id="UP000735302">
    <property type="component" value="Unassembled WGS sequence"/>
</dbReference>
<dbReference type="AlphaFoldDB" id="A0AAV4CLU5"/>
<evidence type="ECO:0000313" key="2">
    <source>
        <dbReference type="Proteomes" id="UP000735302"/>
    </source>
</evidence>
<proteinExistence type="predicted"/>